<sequence length="70" mass="7885">MISSPSCFSLQPLRALSHWAIWYCFAELLGDMSTALFHRQLDISRLGSSHLNKSRCVPSCQVVSMLCLKL</sequence>
<reference evidence="1 2" key="1">
    <citation type="submission" date="2020-09" db="EMBL/GenBank/DDBJ databases">
        <title>De no assembly of potato wild relative species, Solanum commersonii.</title>
        <authorList>
            <person name="Cho K."/>
        </authorList>
    </citation>
    <scope>NUCLEOTIDE SEQUENCE [LARGE SCALE GENOMIC DNA]</scope>
    <source>
        <strain evidence="1">LZ3.2</strain>
        <tissue evidence="1">Leaf</tissue>
    </source>
</reference>
<accession>A0A9J5Y604</accession>
<gene>
    <name evidence="1" type="ORF">H5410_035892</name>
</gene>
<dbReference type="Proteomes" id="UP000824120">
    <property type="component" value="Chromosome 7"/>
</dbReference>
<name>A0A9J5Y604_SOLCO</name>
<proteinExistence type="predicted"/>
<comment type="caution">
    <text evidence="1">The sequence shown here is derived from an EMBL/GenBank/DDBJ whole genome shotgun (WGS) entry which is preliminary data.</text>
</comment>
<dbReference type="EMBL" id="JACXVP010000007">
    <property type="protein sequence ID" value="KAG5594660.1"/>
    <property type="molecule type" value="Genomic_DNA"/>
</dbReference>
<organism evidence="1 2">
    <name type="scientific">Solanum commersonii</name>
    <name type="common">Commerson's wild potato</name>
    <name type="synonym">Commerson's nightshade</name>
    <dbReference type="NCBI Taxonomy" id="4109"/>
    <lineage>
        <taxon>Eukaryota</taxon>
        <taxon>Viridiplantae</taxon>
        <taxon>Streptophyta</taxon>
        <taxon>Embryophyta</taxon>
        <taxon>Tracheophyta</taxon>
        <taxon>Spermatophyta</taxon>
        <taxon>Magnoliopsida</taxon>
        <taxon>eudicotyledons</taxon>
        <taxon>Gunneridae</taxon>
        <taxon>Pentapetalae</taxon>
        <taxon>asterids</taxon>
        <taxon>lamiids</taxon>
        <taxon>Solanales</taxon>
        <taxon>Solanaceae</taxon>
        <taxon>Solanoideae</taxon>
        <taxon>Solaneae</taxon>
        <taxon>Solanum</taxon>
    </lineage>
</organism>
<dbReference type="AlphaFoldDB" id="A0A9J5Y604"/>
<evidence type="ECO:0000313" key="1">
    <source>
        <dbReference type="EMBL" id="KAG5594660.1"/>
    </source>
</evidence>
<protein>
    <submittedName>
        <fullName evidence="1">Uncharacterized protein</fullName>
    </submittedName>
</protein>
<keyword evidence="2" id="KW-1185">Reference proteome</keyword>
<evidence type="ECO:0000313" key="2">
    <source>
        <dbReference type="Proteomes" id="UP000824120"/>
    </source>
</evidence>